<feature type="domain" description="VWFA" evidence="1">
    <location>
        <begin position="46"/>
        <end position="226"/>
    </location>
</feature>
<dbReference type="SMART" id="SM00327">
    <property type="entry name" value="VWA"/>
    <property type="match status" value="1"/>
</dbReference>
<dbReference type="HOGENOM" id="CLU_008905_3_1_1"/>
<dbReference type="Ensembl" id="ENSCINT00000036609.1">
    <property type="protein sequence ID" value="ENSCINP00000034272.1"/>
    <property type="gene ID" value="ENSCING00000022616.1"/>
</dbReference>
<dbReference type="FunCoup" id="H2XX88">
    <property type="interactions" value="1"/>
</dbReference>
<reference evidence="2" key="2">
    <citation type="journal article" date="2008" name="Genome Biol.">
        <title>Improved genome assembly and evidence-based global gene model set for the chordate Ciona intestinalis: new insight into intron and operon populations.</title>
        <authorList>
            <person name="Satou Y."/>
            <person name="Mineta K."/>
            <person name="Ogasawara M."/>
            <person name="Sasakura Y."/>
            <person name="Shoguchi E."/>
            <person name="Ueno K."/>
            <person name="Yamada L."/>
            <person name="Matsumoto J."/>
            <person name="Wasserscheid J."/>
            <person name="Dewar K."/>
            <person name="Wiley G.B."/>
            <person name="Macmil S.L."/>
            <person name="Roe B.A."/>
            <person name="Zeller R.W."/>
            <person name="Hastings K.E."/>
            <person name="Lemaire P."/>
            <person name="Lindquist E."/>
            <person name="Endo T."/>
            <person name="Hotta K."/>
            <person name="Inaba K."/>
        </authorList>
    </citation>
    <scope>NUCLEOTIDE SEQUENCE [LARGE SCALE GENOMIC DNA]</scope>
    <source>
        <strain evidence="2">wild type</strain>
    </source>
</reference>
<dbReference type="OMA" id="MFENIVV"/>
<evidence type="ECO:0000313" key="2">
    <source>
        <dbReference type="Ensembl" id="ENSCINP00000034272.1"/>
    </source>
</evidence>
<dbReference type="PROSITE" id="PS50234">
    <property type="entry name" value="VWFA"/>
    <property type="match status" value="1"/>
</dbReference>
<dbReference type="InterPro" id="IPR036465">
    <property type="entry name" value="vWFA_dom_sf"/>
</dbReference>
<dbReference type="AlphaFoldDB" id="H2XX88"/>
<dbReference type="PANTHER" id="PTHR24020">
    <property type="entry name" value="COLLAGEN ALPHA"/>
    <property type="match status" value="1"/>
</dbReference>
<dbReference type="GeneTree" id="ENSGT00940000163557"/>
<protein>
    <submittedName>
        <fullName evidence="2">Uncharacterized LOC100183796</fullName>
    </submittedName>
</protein>
<dbReference type="InParanoid" id="H2XX88"/>
<dbReference type="Gene3D" id="3.40.50.410">
    <property type="entry name" value="von Willebrand factor, type A domain"/>
    <property type="match status" value="1"/>
</dbReference>
<dbReference type="InterPro" id="IPR050525">
    <property type="entry name" value="ECM_Assembly_Org"/>
</dbReference>
<reference evidence="3" key="1">
    <citation type="journal article" date="2002" name="Science">
        <title>The draft genome of Ciona intestinalis: insights into chordate and vertebrate origins.</title>
        <authorList>
            <person name="Dehal P."/>
            <person name="Satou Y."/>
            <person name="Campbell R.K."/>
            <person name="Chapman J."/>
            <person name="Degnan B."/>
            <person name="De Tomaso A."/>
            <person name="Davidson B."/>
            <person name="Di Gregorio A."/>
            <person name="Gelpke M."/>
            <person name="Goodstein D.M."/>
            <person name="Harafuji N."/>
            <person name="Hastings K.E."/>
            <person name="Ho I."/>
            <person name="Hotta K."/>
            <person name="Huang W."/>
            <person name="Kawashima T."/>
            <person name="Lemaire P."/>
            <person name="Martinez D."/>
            <person name="Meinertzhagen I.A."/>
            <person name="Necula S."/>
            <person name="Nonaka M."/>
            <person name="Putnam N."/>
            <person name="Rash S."/>
            <person name="Saiga H."/>
            <person name="Satake M."/>
            <person name="Terry A."/>
            <person name="Yamada L."/>
            <person name="Wang H.G."/>
            <person name="Awazu S."/>
            <person name="Azumi K."/>
            <person name="Boore J."/>
            <person name="Branno M."/>
            <person name="Chin-Bow S."/>
            <person name="DeSantis R."/>
            <person name="Doyle S."/>
            <person name="Francino P."/>
            <person name="Keys D.N."/>
            <person name="Haga S."/>
            <person name="Hayashi H."/>
            <person name="Hino K."/>
            <person name="Imai K.S."/>
            <person name="Inaba K."/>
            <person name="Kano S."/>
            <person name="Kobayashi K."/>
            <person name="Kobayashi M."/>
            <person name="Lee B.I."/>
            <person name="Makabe K.W."/>
            <person name="Manohar C."/>
            <person name="Matassi G."/>
            <person name="Medina M."/>
            <person name="Mochizuki Y."/>
            <person name="Mount S."/>
            <person name="Morishita T."/>
            <person name="Miura S."/>
            <person name="Nakayama A."/>
            <person name="Nishizaka S."/>
            <person name="Nomoto H."/>
            <person name="Ohta F."/>
            <person name="Oishi K."/>
            <person name="Rigoutsos I."/>
            <person name="Sano M."/>
            <person name="Sasaki A."/>
            <person name="Sasakura Y."/>
            <person name="Shoguchi E."/>
            <person name="Shin-i T."/>
            <person name="Spagnuolo A."/>
            <person name="Stainier D."/>
            <person name="Suzuki M.M."/>
            <person name="Tassy O."/>
            <person name="Takatori N."/>
            <person name="Tokuoka M."/>
            <person name="Yagi K."/>
            <person name="Yoshizaki F."/>
            <person name="Wada S."/>
            <person name="Zhang C."/>
            <person name="Hyatt P.D."/>
            <person name="Larimer F."/>
            <person name="Detter C."/>
            <person name="Doggett N."/>
            <person name="Glavina T."/>
            <person name="Hawkins T."/>
            <person name="Richardson P."/>
            <person name="Lucas S."/>
            <person name="Kohara Y."/>
            <person name="Levine M."/>
            <person name="Satoh N."/>
            <person name="Rokhsar D.S."/>
        </authorList>
    </citation>
    <scope>NUCLEOTIDE SEQUENCE [LARGE SCALE GENOMIC DNA]</scope>
</reference>
<name>H2XX88_CIOIN</name>
<reference evidence="2" key="3">
    <citation type="submission" date="2025-08" db="UniProtKB">
        <authorList>
            <consortium name="Ensembl"/>
        </authorList>
    </citation>
    <scope>IDENTIFICATION</scope>
</reference>
<dbReference type="EMBL" id="EAAA01001291">
    <property type="status" value="NOT_ANNOTATED_CDS"/>
    <property type="molecule type" value="Genomic_DNA"/>
</dbReference>
<gene>
    <name evidence="2" type="primary">LOC100183796</name>
</gene>
<keyword evidence="3" id="KW-1185">Reference proteome</keyword>
<sequence length="238" mass="26429">MYVPMRRYERIRTTAFNVTQTTCNATVWWPTPPCCQRPCPPYANADILVILDSSSSIGRFNWNKVKEFVIDMFENIVVGENSLRVSVFRFNEEIDSDSQILFKDYLEDKDGLIRAIRSIPYNGNGTKTGKALAYANDVMLTTENGNRPNSQDTIFIITDGRSQDGVRDEAVALHERGAQVVVIGVQPGINAELDENQLTEIAGNADNVLIVEGGFDSLGELIGEGLGTRLCPQPCEDF</sequence>
<proteinExistence type="predicted"/>
<dbReference type="PANTHER" id="PTHR24020:SF84">
    <property type="entry name" value="VWFA DOMAIN-CONTAINING PROTEIN"/>
    <property type="match status" value="1"/>
</dbReference>
<evidence type="ECO:0000313" key="3">
    <source>
        <dbReference type="Proteomes" id="UP000008144"/>
    </source>
</evidence>
<evidence type="ECO:0000259" key="1">
    <source>
        <dbReference type="PROSITE" id="PS50234"/>
    </source>
</evidence>
<reference evidence="2" key="4">
    <citation type="submission" date="2025-09" db="UniProtKB">
        <authorList>
            <consortium name="Ensembl"/>
        </authorList>
    </citation>
    <scope>IDENTIFICATION</scope>
</reference>
<accession>H2XX88</accession>
<dbReference type="CDD" id="cd01450">
    <property type="entry name" value="vWFA_subfamily_ECM"/>
    <property type="match status" value="1"/>
</dbReference>
<dbReference type="SUPFAM" id="SSF53300">
    <property type="entry name" value="vWA-like"/>
    <property type="match status" value="1"/>
</dbReference>
<dbReference type="Proteomes" id="UP000008144">
    <property type="component" value="Chromosome 14"/>
</dbReference>
<dbReference type="InterPro" id="IPR002035">
    <property type="entry name" value="VWF_A"/>
</dbReference>
<dbReference type="Pfam" id="PF00092">
    <property type="entry name" value="VWA"/>
    <property type="match status" value="1"/>
</dbReference>
<organism evidence="2 3">
    <name type="scientific">Ciona intestinalis</name>
    <name type="common">Transparent sea squirt</name>
    <name type="synonym">Ascidia intestinalis</name>
    <dbReference type="NCBI Taxonomy" id="7719"/>
    <lineage>
        <taxon>Eukaryota</taxon>
        <taxon>Metazoa</taxon>
        <taxon>Chordata</taxon>
        <taxon>Tunicata</taxon>
        <taxon>Ascidiacea</taxon>
        <taxon>Phlebobranchia</taxon>
        <taxon>Cionidae</taxon>
        <taxon>Ciona</taxon>
    </lineage>
</organism>